<evidence type="ECO:0000256" key="5">
    <source>
        <dbReference type="ARBA" id="ARBA00022801"/>
    </source>
</evidence>
<accession>A0A917QN60</accession>
<keyword evidence="3" id="KW-0540">Nuclease</keyword>
<organism evidence="9 10">
    <name type="scientific">Nocardia camponoti</name>
    <dbReference type="NCBI Taxonomy" id="1616106"/>
    <lineage>
        <taxon>Bacteria</taxon>
        <taxon>Bacillati</taxon>
        <taxon>Actinomycetota</taxon>
        <taxon>Actinomycetes</taxon>
        <taxon>Mycobacteriales</taxon>
        <taxon>Nocardiaceae</taxon>
        <taxon>Nocardia</taxon>
    </lineage>
</organism>
<evidence type="ECO:0000259" key="8">
    <source>
        <dbReference type="Pfam" id="PF01850"/>
    </source>
</evidence>
<dbReference type="SUPFAM" id="SSF88723">
    <property type="entry name" value="PIN domain-like"/>
    <property type="match status" value="1"/>
</dbReference>
<reference evidence="9" key="1">
    <citation type="journal article" date="2014" name="Int. J. Syst. Evol. Microbiol.">
        <title>Complete genome sequence of Corynebacterium casei LMG S-19264T (=DSM 44701T), isolated from a smear-ripened cheese.</title>
        <authorList>
            <consortium name="US DOE Joint Genome Institute (JGI-PGF)"/>
            <person name="Walter F."/>
            <person name="Albersmeier A."/>
            <person name="Kalinowski J."/>
            <person name="Ruckert C."/>
        </authorList>
    </citation>
    <scope>NUCLEOTIDE SEQUENCE</scope>
    <source>
        <strain evidence="9">CGMCC 4.7278</strain>
    </source>
</reference>
<comment type="caution">
    <text evidence="9">The sequence shown here is derived from an EMBL/GenBank/DDBJ whole genome shotgun (WGS) entry which is preliminary data.</text>
</comment>
<name>A0A917QN60_9NOCA</name>
<dbReference type="InterPro" id="IPR050556">
    <property type="entry name" value="Type_II_TA_system_RNase"/>
</dbReference>
<evidence type="ECO:0000256" key="4">
    <source>
        <dbReference type="ARBA" id="ARBA00022723"/>
    </source>
</evidence>
<reference evidence="9" key="2">
    <citation type="submission" date="2020-09" db="EMBL/GenBank/DDBJ databases">
        <authorList>
            <person name="Sun Q."/>
            <person name="Zhou Y."/>
        </authorList>
    </citation>
    <scope>NUCLEOTIDE SEQUENCE</scope>
    <source>
        <strain evidence="9">CGMCC 4.7278</strain>
    </source>
</reference>
<keyword evidence="4" id="KW-0479">Metal-binding</keyword>
<dbReference type="GO" id="GO:0046872">
    <property type="term" value="F:metal ion binding"/>
    <property type="evidence" value="ECO:0007669"/>
    <property type="project" value="UniProtKB-KW"/>
</dbReference>
<dbReference type="RefSeq" id="WP_188830044.1">
    <property type="nucleotide sequence ID" value="NZ_BMMW01000003.1"/>
</dbReference>
<protein>
    <recommendedName>
        <fullName evidence="8">PIN domain-containing protein</fullName>
    </recommendedName>
</protein>
<dbReference type="PANTHER" id="PTHR33653">
    <property type="entry name" value="RIBONUCLEASE VAPC2"/>
    <property type="match status" value="1"/>
</dbReference>
<evidence type="ECO:0000256" key="2">
    <source>
        <dbReference type="ARBA" id="ARBA00022649"/>
    </source>
</evidence>
<keyword evidence="10" id="KW-1185">Reference proteome</keyword>
<dbReference type="EMBL" id="BMMW01000003">
    <property type="protein sequence ID" value="GGK59663.1"/>
    <property type="molecule type" value="Genomic_DNA"/>
</dbReference>
<keyword evidence="2" id="KW-1277">Toxin-antitoxin system</keyword>
<evidence type="ECO:0000256" key="3">
    <source>
        <dbReference type="ARBA" id="ARBA00022722"/>
    </source>
</evidence>
<evidence type="ECO:0000256" key="7">
    <source>
        <dbReference type="ARBA" id="ARBA00038093"/>
    </source>
</evidence>
<evidence type="ECO:0000256" key="1">
    <source>
        <dbReference type="ARBA" id="ARBA00001946"/>
    </source>
</evidence>
<keyword evidence="5" id="KW-0378">Hydrolase</keyword>
<dbReference type="Gene3D" id="3.40.50.1010">
    <property type="entry name" value="5'-nuclease"/>
    <property type="match status" value="1"/>
</dbReference>
<proteinExistence type="inferred from homology"/>
<feature type="domain" description="PIN" evidence="8">
    <location>
        <begin position="11"/>
        <end position="120"/>
    </location>
</feature>
<evidence type="ECO:0000313" key="10">
    <source>
        <dbReference type="Proteomes" id="UP000612956"/>
    </source>
</evidence>
<evidence type="ECO:0000256" key="6">
    <source>
        <dbReference type="ARBA" id="ARBA00022842"/>
    </source>
</evidence>
<sequence length="136" mass="14496">MTEPFRHPVGLLDTCVLIDLNAIPEDALPLQSRISTVTVAELGIGVALARDPQVLAARTEELLEVESAFDALPFTPAAARRFTSMAKLVVAAGRDPKPRKLDLMIAAVASTADLPLYTSNAQDFVGLESVLTVVKV</sequence>
<dbReference type="InterPro" id="IPR002716">
    <property type="entry name" value="PIN_dom"/>
</dbReference>
<comment type="cofactor">
    <cofactor evidence="1">
        <name>Mg(2+)</name>
        <dbReference type="ChEBI" id="CHEBI:18420"/>
    </cofactor>
</comment>
<dbReference type="GO" id="GO:0016787">
    <property type="term" value="F:hydrolase activity"/>
    <property type="evidence" value="ECO:0007669"/>
    <property type="project" value="UniProtKB-KW"/>
</dbReference>
<dbReference type="AlphaFoldDB" id="A0A917QN60"/>
<dbReference type="Pfam" id="PF01850">
    <property type="entry name" value="PIN"/>
    <property type="match status" value="1"/>
</dbReference>
<comment type="similarity">
    <text evidence="7">Belongs to the PINc/VapC protein family.</text>
</comment>
<evidence type="ECO:0000313" key="9">
    <source>
        <dbReference type="EMBL" id="GGK59663.1"/>
    </source>
</evidence>
<keyword evidence="6" id="KW-0460">Magnesium</keyword>
<dbReference type="PANTHER" id="PTHR33653:SF1">
    <property type="entry name" value="RIBONUCLEASE VAPC2"/>
    <property type="match status" value="1"/>
</dbReference>
<dbReference type="InterPro" id="IPR029060">
    <property type="entry name" value="PIN-like_dom_sf"/>
</dbReference>
<dbReference type="Proteomes" id="UP000612956">
    <property type="component" value="Unassembled WGS sequence"/>
</dbReference>
<dbReference type="GO" id="GO:0004518">
    <property type="term" value="F:nuclease activity"/>
    <property type="evidence" value="ECO:0007669"/>
    <property type="project" value="UniProtKB-KW"/>
</dbReference>
<gene>
    <name evidence="9" type="ORF">GCM10011591_34840</name>
</gene>